<dbReference type="InterPro" id="IPR029058">
    <property type="entry name" value="AB_hydrolase_fold"/>
</dbReference>
<feature type="domain" description="AB hydrolase-1" evidence="1">
    <location>
        <begin position="65"/>
        <end position="308"/>
    </location>
</feature>
<gene>
    <name evidence="2" type="ORF">DEQ80_03315</name>
</gene>
<dbReference type="Pfam" id="PF00561">
    <property type="entry name" value="Abhydrolase_1"/>
    <property type="match status" value="1"/>
</dbReference>
<dbReference type="Proteomes" id="UP000264141">
    <property type="component" value="Unassembled WGS sequence"/>
</dbReference>
<dbReference type="PRINTS" id="PR00111">
    <property type="entry name" value="ABHYDROLASE"/>
</dbReference>
<sequence>MNRPLRVLAAVAGLFLVLLIIGPLVIPVPPLPDIQPVEALADPDSRFLTANGLQVHYKEAGTDEPVMILLHGFGASVFSWREVMGPLSQYARVVAYDRPAFGLTERPLPGSWKGESPYGVEGNLTLLLGLMDALGMEKAILVGNSAGGRLAVQAALAHPERVSGLVLVDAAIYTGNRRPFGILQPLVHTPQMDRLGPFFARSLAGEQGEAFLRAAWHDPSRITPEIQAGYRKPLHMANWDAALWEFTKAGSGNEDLAPRLRGIFLPTLVISGENDQIIPAADSVRLASELPGARLAVLPACGHLPQEECPDLFLNPVIEFIRDHFSEALP</sequence>
<comment type="caution">
    <text evidence="2">The sequence shown here is derived from an EMBL/GenBank/DDBJ whole genome shotgun (WGS) entry which is preliminary data.</text>
</comment>
<proteinExistence type="predicted"/>
<organism evidence="2 3">
    <name type="scientific">Anaerolinea thermolimosa</name>
    <dbReference type="NCBI Taxonomy" id="229919"/>
    <lineage>
        <taxon>Bacteria</taxon>
        <taxon>Bacillati</taxon>
        <taxon>Chloroflexota</taxon>
        <taxon>Anaerolineae</taxon>
        <taxon>Anaerolineales</taxon>
        <taxon>Anaerolineaceae</taxon>
        <taxon>Anaerolinea</taxon>
    </lineage>
</organism>
<dbReference type="STRING" id="229919.GCA_001050195_00346"/>
<dbReference type="InterPro" id="IPR000073">
    <property type="entry name" value="AB_hydrolase_1"/>
</dbReference>
<dbReference type="EMBL" id="DPBP01000015">
    <property type="protein sequence ID" value="HCE16867.1"/>
    <property type="molecule type" value="Genomic_DNA"/>
</dbReference>
<dbReference type="GO" id="GO:0016787">
    <property type="term" value="F:hydrolase activity"/>
    <property type="evidence" value="ECO:0007669"/>
    <property type="project" value="UniProtKB-KW"/>
</dbReference>
<evidence type="ECO:0000259" key="1">
    <source>
        <dbReference type="Pfam" id="PF00561"/>
    </source>
</evidence>
<dbReference type="PANTHER" id="PTHR43689">
    <property type="entry name" value="HYDROLASE"/>
    <property type="match status" value="1"/>
</dbReference>
<dbReference type="Gene3D" id="3.40.50.1820">
    <property type="entry name" value="alpha/beta hydrolase"/>
    <property type="match status" value="1"/>
</dbReference>
<protein>
    <submittedName>
        <fullName evidence="2">Alpha/beta hydrolase</fullName>
    </submittedName>
</protein>
<evidence type="ECO:0000313" key="2">
    <source>
        <dbReference type="EMBL" id="HCE16867.1"/>
    </source>
</evidence>
<dbReference type="AlphaFoldDB" id="A0A3D1JF51"/>
<dbReference type="PRINTS" id="PR00412">
    <property type="entry name" value="EPOXHYDRLASE"/>
</dbReference>
<accession>A0A3D1JF51</accession>
<dbReference type="PANTHER" id="PTHR43689:SF8">
    <property type="entry name" value="ALPHA_BETA-HYDROLASES SUPERFAMILY PROTEIN"/>
    <property type="match status" value="1"/>
</dbReference>
<name>A0A3D1JF51_9CHLR</name>
<dbReference type="InterPro" id="IPR000639">
    <property type="entry name" value="Epox_hydrolase-like"/>
</dbReference>
<reference evidence="2 3" key="1">
    <citation type="journal article" date="2018" name="Nat. Biotechnol.">
        <title>A standardized bacterial taxonomy based on genome phylogeny substantially revises the tree of life.</title>
        <authorList>
            <person name="Parks D.H."/>
            <person name="Chuvochina M."/>
            <person name="Waite D.W."/>
            <person name="Rinke C."/>
            <person name="Skarshewski A."/>
            <person name="Chaumeil P.A."/>
            <person name="Hugenholtz P."/>
        </authorList>
    </citation>
    <scope>NUCLEOTIDE SEQUENCE [LARGE SCALE GENOMIC DNA]</scope>
    <source>
        <strain evidence="2">UBA8781</strain>
    </source>
</reference>
<evidence type="ECO:0000313" key="3">
    <source>
        <dbReference type="Proteomes" id="UP000264141"/>
    </source>
</evidence>
<dbReference type="SUPFAM" id="SSF53474">
    <property type="entry name" value="alpha/beta-Hydrolases"/>
    <property type="match status" value="1"/>
</dbReference>
<keyword evidence="2" id="KW-0378">Hydrolase</keyword>